<dbReference type="Gene3D" id="3.40.250.10">
    <property type="entry name" value="Rhodanese-like domain"/>
    <property type="match status" value="1"/>
</dbReference>
<dbReference type="OrthoDB" id="9808735at2"/>
<feature type="transmembrane region" description="Helical" evidence="1">
    <location>
        <begin position="15"/>
        <end position="34"/>
    </location>
</feature>
<keyword evidence="4" id="KW-1185">Reference proteome</keyword>
<proteinExistence type="predicted"/>
<dbReference type="Pfam" id="PF00581">
    <property type="entry name" value="Rhodanese"/>
    <property type="match status" value="1"/>
</dbReference>
<dbReference type="AlphaFoldDB" id="I3D9W0"/>
<dbReference type="PANTHER" id="PTHR44086">
    <property type="entry name" value="THIOSULFATE SULFURTRANSFERASE RDL2, MITOCHONDRIAL-RELATED"/>
    <property type="match status" value="1"/>
</dbReference>
<comment type="caution">
    <text evidence="3">The sequence shown here is derived from an EMBL/GenBank/DDBJ whole genome shotgun (WGS) entry which is preliminary data.</text>
</comment>
<dbReference type="eggNOG" id="COG0607">
    <property type="taxonomic scope" value="Bacteria"/>
</dbReference>
<dbReference type="SUPFAM" id="SSF52821">
    <property type="entry name" value="Rhodanese/Cell cycle control phosphatase"/>
    <property type="match status" value="1"/>
</dbReference>
<keyword evidence="1" id="KW-0472">Membrane</keyword>
<accession>I3D9W0</accession>
<dbReference type="PANTHER" id="PTHR44086:SF13">
    <property type="entry name" value="THIOSULFATE SULFURTRANSFERASE PSPE"/>
    <property type="match status" value="1"/>
</dbReference>
<protein>
    <submittedName>
        <fullName evidence="3">Rhodanese-like protein</fullName>
    </submittedName>
</protein>
<name>I3D9W0_9PAST</name>
<sequence length="145" mass="16125">MEELMPMAITFAKNHTLLVVAWIAVFVFVLVQFIKSATSKVKIVSNAEATSLINNQDAMVIDLRNSDEFKRGHIAGSMEFSATDIKNQNLGKLEQYKERHLILTCANGITARSSAQLLSKQGFSHVYTLNEGISGWRAENLPLVK</sequence>
<evidence type="ECO:0000313" key="3">
    <source>
        <dbReference type="EMBL" id="EIJ68503.1"/>
    </source>
</evidence>
<dbReference type="GO" id="GO:0004792">
    <property type="term" value="F:thiosulfate-cyanide sulfurtransferase activity"/>
    <property type="evidence" value="ECO:0007669"/>
    <property type="project" value="TreeGrafter"/>
</dbReference>
<dbReference type="Proteomes" id="UP000006457">
    <property type="component" value="Unassembled WGS sequence"/>
</dbReference>
<evidence type="ECO:0000259" key="2">
    <source>
        <dbReference type="PROSITE" id="PS50206"/>
    </source>
</evidence>
<reference evidence="3 4" key="1">
    <citation type="submission" date="2012-03" db="EMBL/GenBank/DDBJ databases">
        <authorList>
            <person name="Harkins D.M."/>
            <person name="Madupu R."/>
            <person name="Durkin A.S."/>
            <person name="Torralba M."/>
            <person name="Methe B."/>
            <person name="Sutton G.G."/>
            <person name="Nelson K.E."/>
        </authorList>
    </citation>
    <scope>NUCLEOTIDE SEQUENCE [LARGE SCALE GENOMIC DNA]</scope>
    <source>
        <strain evidence="3 4">CCUG 2042</strain>
    </source>
</reference>
<dbReference type="PROSITE" id="PS50206">
    <property type="entry name" value="RHODANESE_3"/>
    <property type="match status" value="1"/>
</dbReference>
<evidence type="ECO:0000256" key="1">
    <source>
        <dbReference type="SAM" id="Phobius"/>
    </source>
</evidence>
<feature type="domain" description="Rhodanese" evidence="2">
    <location>
        <begin position="54"/>
        <end position="145"/>
    </location>
</feature>
<dbReference type="InterPro" id="IPR036873">
    <property type="entry name" value="Rhodanese-like_dom_sf"/>
</dbReference>
<dbReference type="SMART" id="SM00450">
    <property type="entry name" value="RHOD"/>
    <property type="match status" value="1"/>
</dbReference>
<keyword evidence="1" id="KW-1133">Transmembrane helix</keyword>
<dbReference type="RefSeq" id="WP_005761104.1">
    <property type="nucleotide sequence ID" value="NZ_AJSX01000036.1"/>
</dbReference>
<evidence type="ECO:0000313" key="4">
    <source>
        <dbReference type="Proteomes" id="UP000006457"/>
    </source>
</evidence>
<dbReference type="CDD" id="cd00158">
    <property type="entry name" value="RHOD"/>
    <property type="match status" value="1"/>
</dbReference>
<gene>
    <name evidence="3" type="ORF">HMPREF1052_1622</name>
</gene>
<keyword evidence="1" id="KW-0812">Transmembrane</keyword>
<organism evidence="3 4">
    <name type="scientific">Pasteurella bettyae CCUG 2042</name>
    <dbReference type="NCBI Taxonomy" id="1095749"/>
    <lineage>
        <taxon>Bacteria</taxon>
        <taxon>Pseudomonadati</taxon>
        <taxon>Pseudomonadota</taxon>
        <taxon>Gammaproteobacteria</taxon>
        <taxon>Pasteurellales</taxon>
        <taxon>Pasteurellaceae</taxon>
        <taxon>Pasteurella</taxon>
    </lineage>
</organism>
<dbReference type="InterPro" id="IPR001763">
    <property type="entry name" value="Rhodanese-like_dom"/>
</dbReference>
<dbReference type="EMBL" id="AJSX01000036">
    <property type="protein sequence ID" value="EIJ68503.1"/>
    <property type="molecule type" value="Genomic_DNA"/>
</dbReference>
<dbReference type="PATRIC" id="fig|1095749.3.peg.1536"/>